<proteinExistence type="predicted"/>
<dbReference type="Gene3D" id="1.10.340.70">
    <property type="match status" value="1"/>
</dbReference>
<reference evidence="2 3" key="1">
    <citation type="submission" date="2015-12" db="EMBL/GenBank/DDBJ databases">
        <title>Dictyostelia acquired genes for synthesis and detection of signals that induce cell-type specialization by lateral gene transfer from prokaryotes.</title>
        <authorList>
            <person name="Gloeckner G."/>
            <person name="Schaap P."/>
        </authorList>
    </citation>
    <scope>NUCLEOTIDE SEQUENCE [LARGE SCALE GENOMIC DNA]</scope>
    <source>
        <strain evidence="2 3">TK</strain>
    </source>
</reference>
<accession>A0A151ZGA5</accession>
<dbReference type="EMBL" id="LODT01000028">
    <property type="protein sequence ID" value="KYQ92957.1"/>
    <property type="molecule type" value="Genomic_DNA"/>
</dbReference>
<dbReference type="Proteomes" id="UP000076078">
    <property type="component" value="Unassembled WGS sequence"/>
</dbReference>
<comment type="caution">
    <text evidence="2">The sequence shown here is derived from an EMBL/GenBank/DDBJ whole genome shotgun (WGS) entry which is preliminary data.</text>
</comment>
<name>A0A151ZGA5_TIELA</name>
<dbReference type="AlphaFoldDB" id="A0A151ZGA5"/>
<evidence type="ECO:0000256" key="1">
    <source>
        <dbReference type="SAM" id="MobiDB-lite"/>
    </source>
</evidence>
<evidence type="ECO:0000313" key="2">
    <source>
        <dbReference type="EMBL" id="KYQ92957.1"/>
    </source>
</evidence>
<dbReference type="InParanoid" id="A0A151ZGA5"/>
<feature type="region of interest" description="Disordered" evidence="1">
    <location>
        <begin position="162"/>
        <end position="182"/>
    </location>
</feature>
<protein>
    <submittedName>
        <fullName evidence="2">PHD zinc finger-containing protein</fullName>
    </submittedName>
</protein>
<organism evidence="2 3">
    <name type="scientific">Tieghemostelium lacteum</name>
    <name type="common">Slime mold</name>
    <name type="synonym">Dictyostelium lacteum</name>
    <dbReference type="NCBI Taxonomy" id="361077"/>
    <lineage>
        <taxon>Eukaryota</taxon>
        <taxon>Amoebozoa</taxon>
        <taxon>Evosea</taxon>
        <taxon>Eumycetozoa</taxon>
        <taxon>Dictyostelia</taxon>
        <taxon>Dictyosteliales</taxon>
        <taxon>Raperosteliaceae</taxon>
        <taxon>Tieghemostelium</taxon>
    </lineage>
</organism>
<sequence>MSSFAVNEMISYIERQPNEPSDLHKEHQIKDYKISVGKDSNCNVKYLTGKITCPRQNASSGNRFPCAEDISKLVKYYHHPSLDITNNKKETIQILKENHYIWPTIRQDCEEKISHCKQCINPVQELQSVTIPIPNVPPTQSSSPPHAANNFIVTPTPTSPTKPLFPIKPSIPIKNEITPDPYNNRYQPYITTRNNQHQLMQSTSYRHNPNDLNPMPHHNYPLYYHPSNHNNNSNGFSGTPQRQVRSQTSTEMPLAYVDDIKRKVKVEVEEKMKEIYTAKTKIHMDKIISLENQNSQLKKNLTVKLELSEYKKISIT</sequence>
<evidence type="ECO:0000313" key="3">
    <source>
        <dbReference type="Proteomes" id="UP000076078"/>
    </source>
</evidence>
<keyword evidence="3" id="KW-1185">Reference proteome</keyword>
<gene>
    <name evidence="2" type="ORF">DLAC_05557</name>
</gene>